<dbReference type="AlphaFoldDB" id="A0A8S3YG40"/>
<feature type="compositionally biased region" description="Acidic residues" evidence="1">
    <location>
        <begin position="179"/>
        <end position="200"/>
    </location>
</feature>
<reference evidence="2" key="1">
    <citation type="submission" date="2021-04" db="EMBL/GenBank/DDBJ databases">
        <authorList>
            <consortium name="Molecular Ecology Group"/>
        </authorList>
    </citation>
    <scope>NUCLEOTIDE SEQUENCE</scope>
</reference>
<evidence type="ECO:0008006" key="4">
    <source>
        <dbReference type="Google" id="ProtNLM"/>
    </source>
</evidence>
<keyword evidence="3" id="KW-1185">Reference proteome</keyword>
<dbReference type="Pfam" id="PF14769">
    <property type="entry name" value="CLAMP"/>
    <property type="match status" value="1"/>
</dbReference>
<evidence type="ECO:0000256" key="1">
    <source>
        <dbReference type="SAM" id="MobiDB-lite"/>
    </source>
</evidence>
<gene>
    <name evidence="2" type="ORF">CUNI_LOCUS1032</name>
</gene>
<evidence type="ECO:0000313" key="2">
    <source>
        <dbReference type="EMBL" id="CAG5115474.1"/>
    </source>
</evidence>
<dbReference type="PANTHER" id="PTHR28457">
    <property type="entry name" value="COILED-COIL DOMAIN-CONTAINING PROTEIN 189"/>
    <property type="match status" value="1"/>
</dbReference>
<accession>A0A8S3YG40</accession>
<protein>
    <recommendedName>
        <fullName evidence="4">Coiled-coil domain-containing protein 189</fullName>
    </recommendedName>
</protein>
<dbReference type="EMBL" id="CAJHNH020000121">
    <property type="protein sequence ID" value="CAG5115474.1"/>
    <property type="molecule type" value="Genomic_DNA"/>
</dbReference>
<comment type="caution">
    <text evidence="2">The sequence shown here is derived from an EMBL/GenBank/DDBJ whole genome shotgun (WGS) entry which is preliminary data.</text>
</comment>
<feature type="region of interest" description="Disordered" evidence="1">
    <location>
        <begin position="172"/>
        <end position="200"/>
    </location>
</feature>
<organism evidence="2 3">
    <name type="scientific">Candidula unifasciata</name>
    <dbReference type="NCBI Taxonomy" id="100452"/>
    <lineage>
        <taxon>Eukaryota</taxon>
        <taxon>Metazoa</taxon>
        <taxon>Spiralia</taxon>
        <taxon>Lophotrochozoa</taxon>
        <taxon>Mollusca</taxon>
        <taxon>Gastropoda</taxon>
        <taxon>Heterobranchia</taxon>
        <taxon>Euthyneura</taxon>
        <taxon>Panpulmonata</taxon>
        <taxon>Eupulmonata</taxon>
        <taxon>Stylommatophora</taxon>
        <taxon>Helicina</taxon>
        <taxon>Helicoidea</taxon>
        <taxon>Geomitridae</taxon>
        <taxon>Candidula</taxon>
    </lineage>
</organism>
<dbReference type="InterPro" id="IPR032727">
    <property type="entry name" value="CLAMP"/>
</dbReference>
<evidence type="ECO:0000313" key="3">
    <source>
        <dbReference type="Proteomes" id="UP000678393"/>
    </source>
</evidence>
<dbReference type="Proteomes" id="UP000678393">
    <property type="component" value="Unassembled WGS sequence"/>
</dbReference>
<sequence length="262" mass="30577">MFQKKIHKVKILIWSDLSLSNIERLNEIQDYDRIRRLLADIFSLGNYKQNLKSNIVLDLFYYTLQFARKQHFSPEQTSAFFSIIKRVLEVCQETPFGNLDYTYQHFKDLLFCHCVNRPPMSVEIFTKEQAISICTYTLNTFFRHFKLYKYVFTPTIRLDLSLKYVGTSPVSPAEAEVKETDDDDEEEDTTADEEIEQEEADFEKLQAQEQLKLIVTDFLLREAKKIEGSVDNHLKAAIDSLNAKIDPLLETAPVKNVKGKKK</sequence>
<name>A0A8S3YG40_9EUPU</name>
<dbReference type="OrthoDB" id="425082at2759"/>
<proteinExistence type="predicted"/>
<dbReference type="PANTHER" id="PTHR28457:SF1">
    <property type="entry name" value="CILIA- AND FLAGELLA-ASSOCIATED PROTEIN 119"/>
    <property type="match status" value="1"/>
</dbReference>